<dbReference type="SUPFAM" id="SSF57798">
    <property type="entry name" value="Casein kinase II beta subunit"/>
    <property type="match status" value="1"/>
</dbReference>
<feature type="compositionally biased region" description="Basic residues" evidence="3">
    <location>
        <begin position="184"/>
        <end position="197"/>
    </location>
</feature>
<dbReference type="InterPro" id="IPR035991">
    <property type="entry name" value="Casein_kinase_II_beta-like"/>
</dbReference>
<dbReference type="SMR" id="A2DDI4"/>
<dbReference type="RefSeq" id="XP_001582649.1">
    <property type="nucleotide sequence ID" value="XM_001582599.1"/>
</dbReference>
<evidence type="ECO:0000256" key="1">
    <source>
        <dbReference type="ARBA" id="ARBA00006941"/>
    </source>
</evidence>
<sequence length="205" mass="23981">MGKSFAEWLTSLKKYKFFVIVAHDYLMDNFNYFGLKKYFDRFPEAQVVIRGSYKPRIEEDPDLLKQAIHLYGLIHARYLVTLDGIGDMKEKFSDGEFPKCPRYLCNGHSCLPYGTSEIYGENTLKLFCPSCCDVYDMYIPLYQNIDGAFFGPNYVHILKQRYRTVTPSKPLKELVPRVFGFKMSRQKPKKIKSKQNKPKPIEVKN</sequence>
<dbReference type="FunFam" id="1.10.1820.10:FF:000006">
    <property type="entry name" value="Casein kinase II subunit beta"/>
    <property type="match status" value="1"/>
</dbReference>
<feature type="region of interest" description="Disordered" evidence="3">
    <location>
        <begin position="184"/>
        <end position="205"/>
    </location>
</feature>
<dbReference type="Pfam" id="PF01214">
    <property type="entry name" value="CK_II_beta"/>
    <property type="match status" value="1"/>
</dbReference>
<dbReference type="VEuPathDB" id="TrichDB:TVAGG3_0985940"/>
<dbReference type="InterPro" id="IPR000704">
    <property type="entry name" value="Casein_kinase_II_reg-sub"/>
</dbReference>
<dbReference type="PANTHER" id="PTHR11740">
    <property type="entry name" value="CASEIN KINASE II SUBUNIT BETA"/>
    <property type="match status" value="1"/>
</dbReference>
<proteinExistence type="inferred from homology"/>
<dbReference type="VEuPathDB" id="TrichDB:TVAG_014300"/>
<dbReference type="KEGG" id="tva:5467213"/>
<dbReference type="InParanoid" id="A2DDI4"/>
<keyword evidence="5" id="KW-1185">Reference proteome</keyword>
<dbReference type="Gene3D" id="2.20.25.20">
    <property type="match status" value="1"/>
</dbReference>
<comment type="similarity">
    <text evidence="1 2">Belongs to the casein kinase 2 subunit beta family.</text>
</comment>
<reference evidence="4" key="2">
    <citation type="journal article" date="2007" name="Science">
        <title>Draft genome sequence of the sexually transmitted pathogen Trichomonas vaginalis.</title>
        <authorList>
            <person name="Carlton J.M."/>
            <person name="Hirt R.P."/>
            <person name="Silva J.C."/>
            <person name="Delcher A.L."/>
            <person name="Schatz M."/>
            <person name="Zhao Q."/>
            <person name="Wortman J.R."/>
            <person name="Bidwell S.L."/>
            <person name="Alsmark U.C.M."/>
            <person name="Besteiro S."/>
            <person name="Sicheritz-Ponten T."/>
            <person name="Noel C.J."/>
            <person name="Dacks J.B."/>
            <person name="Foster P.G."/>
            <person name="Simillion C."/>
            <person name="Van de Peer Y."/>
            <person name="Miranda-Saavedra D."/>
            <person name="Barton G.J."/>
            <person name="Westrop G.D."/>
            <person name="Mueller S."/>
            <person name="Dessi D."/>
            <person name="Fiori P.L."/>
            <person name="Ren Q."/>
            <person name="Paulsen I."/>
            <person name="Zhang H."/>
            <person name="Bastida-Corcuera F.D."/>
            <person name="Simoes-Barbosa A."/>
            <person name="Brown M.T."/>
            <person name="Hayes R.D."/>
            <person name="Mukherjee M."/>
            <person name="Okumura C.Y."/>
            <person name="Schneider R."/>
            <person name="Smith A.J."/>
            <person name="Vanacova S."/>
            <person name="Villalvazo M."/>
            <person name="Haas B.J."/>
            <person name="Pertea M."/>
            <person name="Feldblyum T.V."/>
            <person name="Utterback T.R."/>
            <person name="Shu C.L."/>
            <person name="Osoegawa K."/>
            <person name="de Jong P.J."/>
            <person name="Hrdy I."/>
            <person name="Horvathova L."/>
            <person name="Zubacova Z."/>
            <person name="Dolezal P."/>
            <person name="Malik S.B."/>
            <person name="Logsdon J.M. Jr."/>
            <person name="Henze K."/>
            <person name="Gupta A."/>
            <person name="Wang C.C."/>
            <person name="Dunne R.L."/>
            <person name="Upcroft J.A."/>
            <person name="Upcroft P."/>
            <person name="White O."/>
            <person name="Salzberg S.L."/>
            <person name="Tang P."/>
            <person name="Chiu C.-H."/>
            <person name="Lee Y.-S."/>
            <person name="Embley T.M."/>
            <person name="Coombs G.H."/>
            <person name="Mottram J.C."/>
            <person name="Tachezy J."/>
            <person name="Fraser-Liggett C.M."/>
            <person name="Johnson P.J."/>
        </authorList>
    </citation>
    <scope>NUCLEOTIDE SEQUENCE [LARGE SCALE GENOMIC DNA]</scope>
    <source>
        <strain evidence="4">G3</strain>
    </source>
</reference>
<comment type="subunit">
    <text evidence="2">Tetramer of two alpha and two beta subunits.</text>
</comment>
<protein>
    <recommendedName>
        <fullName evidence="2">Casein kinase II subunit beta</fullName>
        <shortName evidence="2">CK II beta</shortName>
    </recommendedName>
</protein>
<dbReference type="PRINTS" id="PR00472">
    <property type="entry name" value="CASNKINASEII"/>
</dbReference>
<dbReference type="GO" id="GO:0005737">
    <property type="term" value="C:cytoplasm"/>
    <property type="evidence" value="ECO:0000318"/>
    <property type="project" value="GO_Central"/>
</dbReference>
<dbReference type="EMBL" id="DS113189">
    <property type="protein sequence ID" value="EAY21663.1"/>
    <property type="molecule type" value="Genomic_DNA"/>
</dbReference>
<reference evidence="4" key="1">
    <citation type="submission" date="2006-10" db="EMBL/GenBank/DDBJ databases">
        <authorList>
            <person name="Amadeo P."/>
            <person name="Zhao Q."/>
            <person name="Wortman J."/>
            <person name="Fraser-Liggett C."/>
            <person name="Carlton J."/>
        </authorList>
    </citation>
    <scope>NUCLEOTIDE SEQUENCE</scope>
    <source>
        <strain evidence="4">G3</strain>
    </source>
</reference>
<dbReference type="FunFam" id="2.20.25.20:FF:000001">
    <property type="entry name" value="Casein kinase II subunit beta"/>
    <property type="match status" value="1"/>
</dbReference>
<name>A2DDI4_TRIV3</name>
<evidence type="ECO:0000256" key="3">
    <source>
        <dbReference type="SAM" id="MobiDB-lite"/>
    </source>
</evidence>
<dbReference type="Gene3D" id="1.10.1820.10">
    <property type="entry name" value="protein kinase ck2 holoenzyme, chain C, domain 1"/>
    <property type="match status" value="1"/>
</dbReference>
<organism evidence="4 5">
    <name type="scientific">Trichomonas vaginalis (strain ATCC PRA-98 / G3)</name>
    <dbReference type="NCBI Taxonomy" id="412133"/>
    <lineage>
        <taxon>Eukaryota</taxon>
        <taxon>Metamonada</taxon>
        <taxon>Parabasalia</taxon>
        <taxon>Trichomonadida</taxon>
        <taxon>Trichomonadidae</taxon>
        <taxon>Trichomonas</taxon>
    </lineage>
</organism>
<dbReference type="Proteomes" id="UP000001542">
    <property type="component" value="Unassembled WGS sequence"/>
</dbReference>
<evidence type="ECO:0000256" key="2">
    <source>
        <dbReference type="RuleBase" id="RU361268"/>
    </source>
</evidence>
<dbReference type="InterPro" id="IPR016149">
    <property type="entry name" value="Casein_kin_II_reg-sub_N"/>
</dbReference>
<dbReference type="GO" id="GO:0005956">
    <property type="term" value="C:protein kinase CK2 complex"/>
    <property type="evidence" value="ECO:0000318"/>
    <property type="project" value="GO_Central"/>
</dbReference>
<dbReference type="OrthoDB" id="3971593at2759"/>
<evidence type="ECO:0000313" key="5">
    <source>
        <dbReference type="Proteomes" id="UP000001542"/>
    </source>
</evidence>
<dbReference type="STRING" id="5722.A2DDI4"/>
<dbReference type="PANTHER" id="PTHR11740:SF0">
    <property type="entry name" value="CASEIN KINASE II SUBUNIT BETA"/>
    <property type="match status" value="1"/>
</dbReference>
<dbReference type="SMART" id="SM01085">
    <property type="entry name" value="CK_II_beta"/>
    <property type="match status" value="1"/>
</dbReference>
<accession>A2DDI4</accession>
<evidence type="ECO:0000313" key="4">
    <source>
        <dbReference type="EMBL" id="EAY21663.1"/>
    </source>
</evidence>
<dbReference type="AlphaFoldDB" id="A2DDI4"/>
<dbReference type="eggNOG" id="KOG3092">
    <property type="taxonomic scope" value="Eukaryota"/>
</dbReference>
<gene>
    <name evidence="4" type="ORF">TVAG_014300</name>
</gene>
<dbReference type="GO" id="GO:0019887">
    <property type="term" value="F:protein kinase regulator activity"/>
    <property type="evidence" value="ECO:0000318"/>
    <property type="project" value="GO_Central"/>
</dbReference>